<accession>A0A775Y3K4</accession>
<protein>
    <submittedName>
        <fullName evidence="1">DUF4747 family protein</fullName>
    </submittedName>
</protein>
<dbReference type="InterPro" id="IPR031832">
    <property type="entry name" value="DUF4747"/>
</dbReference>
<comment type="caution">
    <text evidence="1">The sequence shown here is derived from an EMBL/GenBank/DDBJ whole genome shotgun (WGS) entry which is preliminary data.</text>
</comment>
<sequence length="297" mass="34455">MARAKKLSYGAINITIHPHSPQKYVELFRDARRLFLNVNVYGDQFAVLQHFNPMHREQLITEPYEGEVVKYTDINKNGEWYSISRKELATDEEKEQIVIPDDMKPNVSRFSFIFLPNVHLMVYENQHEQKSITPRQMEKFLKTLFSNEKIKEKYGVVNVTSLTEPDAVERMLSLKGITLLSMVTRRPNPDDLVSAEHEVQERFKAIGVIEEDKTYKAERGEQIKPDKKLKRDALIAARNGQVEIKRKNESGHVERLSTTDKPLQRSASYDPVVTLPIALLLQEAYALTKEFINKLRE</sequence>
<reference evidence="1" key="1">
    <citation type="journal article" date="2018" name="Genome Biol.">
        <title>SKESA: strategic k-mer extension for scrupulous assemblies.</title>
        <authorList>
            <person name="Souvorov A."/>
            <person name="Agarwala R."/>
            <person name="Lipman D.J."/>
        </authorList>
    </citation>
    <scope>NUCLEOTIDE SEQUENCE</scope>
    <source>
        <strain evidence="1">EC00677</strain>
    </source>
</reference>
<evidence type="ECO:0000313" key="1">
    <source>
        <dbReference type="EMBL" id="HAJ1188173.1"/>
    </source>
</evidence>
<dbReference type="AlphaFoldDB" id="A0A775Y3K4"/>
<dbReference type="EMBL" id="DABHBG010000001">
    <property type="protein sequence ID" value="HAJ1188173.1"/>
    <property type="molecule type" value="Genomic_DNA"/>
</dbReference>
<dbReference type="RefSeq" id="WP_001609137.1">
    <property type="nucleotide sequence ID" value="NZ_CADIHI010000006.1"/>
</dbReference>
<reference evidence="1" key="2">
    <citation type="submission" date="2019-09" db="EMBL/GenBank/DDBJ databases">
        <authorList>
            <consortium name="NCBI Pathogen Detection Project"/>
        </authorList>
    </citation>
    <scope>NUCLEOTIDE SEQUENCE</scope>
    <source>
        <strain evidence="1">EC00677</strain>
    </source>
</reference>
<name>A0A775Y3K4_ECOLX</name>
<organism evidence="1">
    <name type="scientific">Escherichia coli</name>
    <dbReference type="NCBI Taxonomy" id="562"/>
    <lineage>
        <taxon>Bacteria</taxon>
        <taxon>Pseudomonadati</taxon>
        <taxon>Pseudomonadota</taxon>
        <taxon>Gammaproteobacteria</taxon>
        <taxon>Enterobacterales</taxon>
        <taxon>Enterobacteriaceae</taxon>
        <taxon>Escherichia</taxon>
    </lineage>
</organism>
<dbReference type="Pfam" id="PF15931">
    <property type="entry name" value="DUF4747"/>
    <property type="match status" value="1"/>
</dbReference>
<proteinExistence type="predicted"/>
<gene>
    <name evidence="1" type="ORF">HL629_00010</name>
</gene>